<comment type="caution">
    <text evidence="6">The sequence shown here is derived from an EMBL/GenBank/DDBJ whole genome shotgun (WGS) entry which is preliminary data.</text>
</comment>
<keyword evidence="4" id="KW-1133">Transmembrane helix</keyword>
<proteinExistence type="predicted"/>
<evidence type="ECO:0000256" key="1">
    <source>
        <dbReference type="ARBA" id="ARBA00023015"/>
    </source>
</evidence>
<organism evidence="6 7">
    <name type="scientific">Streptococcus sanguinis</name>
    <dbReference type="NCBI Taxonomy" id="1305"/>
    <lineage>
        <taxon>Bacteria</taxon>
        <taxon>Bacillati</taxon>
        <taxon>Bacillota</taxon>
        <taxon>Bacilli</taxon>
        <taxon>Lactobacillales</taxon>
        <taxon>Streptococcaceae</taxon>
        <taxon>Streptococcus</taxon>
    </lineage>
</organism>
<protein>
    <submittedName>
        <fullName evidence="6">Transcriptional regulatory protein LiaR</fullName>
    </submittedName>
</protein>
<dbReference type="InterPro" id="IPR000792">
    <property type="entry name" value="Tscrpt_reg_LuxR_C"/>
</dbReference>
<dbReference type="RefSeq" id="WP_125340273.1">
    <property type="nucleotide sequence ID" value="NZ_CP076614.1"/>
</dbReference>
<evidence type="ECO:0000259" key="5">
    <source>
        <dbReference type="PROSITE" id="PS50043"/>
    </source>
</evidence>
<keyword evidence="3" id="KW-0804">Transcription</keyword>
<dbReference type="GO" id="GO:0003677">
    <property type="term" value="F:DNA binding"/>
    <property type="evidence" value="ECO:0007669"/>
    <property type="project" value="UniProtKB-KW"/>
</dbReference>
<name>A0A3R9HBE8_STRSA</name>
<dbReference type="CDD" id="cd06170">
    <property type="entry name" value="LuxR_C_like"/>
    <property type="match status" value="1"/>
</dbReference>
<keyword evidence="4" id="KW-0472">Membrane</keyword>
<feature type="transmembrane region" description="Helical" evidence="4">
    <location>
        <begin position="109"/>
        <end position="126"/>
    </location>
</feature>
<dbReference type="EMBL" id="RJML01000001">
    <property type="protein sequence ID" value="RSI12170.1"/>
    <property type="molecule type" value="Genomic_DNA"/>
</dbReference>
<accession>A0A3R9HBE8</accession>
<dbReference type="InterPro" id="IPR036388">
    <property type="entry name" value="WH-like_DNA-bd_sf"/>
</dbReference>
<evidence type="ECO:0000313" key="7">
    <source>
        <dbReference type="Proteomes" id="UP000269317"/>
    </source>
</evidence>
<keyword evidence="4" id="KW-0812">Transmembrane</keyword>
<feature type="domain" description="HTH luxR-type" evidence="5">
    <location>
        <begin position="247"/>
        <end position="312"/>
    </location>
</feature>
<dbReference type="InterPro" id="IPR016032">
    <property type="entry name" value="Sig_transdc_resp-reg_C-effctor"/>
</dbReference>
<evidence type="ECO:0000256" key="2">
    <source>
        <dbReference type="ARBA" id="ARBA00023125"/>
    </source>
</evidence>
<dbReference type="SUPFAM" id="SSF46894">
    <property type="entry name" value="C-terminal effector domain of the bipartite response regulators"/>
    <property type="match status" value="1"/>
</dbReference>
<dbReference type="AlphaFoldDB" id="A0A3R9HBE8"/>
<dbReference type="SMART" id="SM00421">
    <property type="entry name" value="HTH_LUXR"/>
    <property type="match status" value="1"/>
</dbReference>
<sequence>METEIVYIYNLLLIILYSTALSISLVNAFKEERKSRKTFFCVLSIYFVVFILDNSVISMTELISSFASEYNQSFQGTSFIKTTFFLVNNFCQLWLISSISHSKIKRWEYMIVVGIFLFMLLPIQQSSSWRTYLYYLPNQLWLFYLGAKALYSYYNKRLEPKYKKYLKKIGLLAIVFSFLILMEDSIIIFTVDQYSMFHTNIINRNVSENLFSISLCFLSIYYFLNDAPLFTSSHSNSKSYNQSFIYSFCQDYRLTEREQQICQLLLEQKHNQEIAEELFLSIGTVKTHIHNIYIKTDVKKRAELFSLYNNYLYAHS</sequence>
<dbReference type="PROSITE" id="PS50043">
    <property type="entry name" value="HTH_LUXR_2"/>
    <property type="match status" value="1"/>
</dbReference>
<dbReference type="Proteomes" id="UP000269317">
    <property type="component" value="Unassembled WGS sequence"/>
</dbReference>
<dbReference type="Pfam" id="PF00196">
    <property type="entry name" value="GerE"/>
    <property type="match status" value="1"/>
</dbReference>
<gene>
    <name evidence="6" type="primary">liaR_1</name>
    <name evidence="6" type="ORF">D8887_00665</name>
</gene>
<dbReference type="PANTHER" id="PTHR44688">
    <property type="entry name" value="DNA-BINDING TRANSCRIPTIONAL ACTIVATOR DEVR_DOSR"/>
    <property type="match status" value="1"/>
</dbReference>
<reference evidence="6 7" key="1">
    <citation type="submission" date="2018-11" db="EMBL/GenBank/DDBJ databases">
        <title>Species Designations Belie Phenotypic and Genotypic Heterogeneity in Oral Streptococci.</title>
        <authorList>
            <person name="Velsko I."/>
        </authorList>
    </citation>
    <scope>NUCLEOTIDE SEQUENCE [LARGE SCALE GENOMIC DNA]</scope>
    <source>
        <strain evidence="6 7">KLC03</strain>
    </source>
</reference>
<feature type="transmembrane region" description="Helical" evidence="4">
    <location>
        <begin position="211"/>
        <end position="230"/>
    </location>
</feature>
<evidence type="ECO:0000256" key="3">
    <source>
        <dbReference type="ARBA" id="ARBA00023163"/>
    </source>
</evidence>
<dbReference type="Gene3D" id="1.10.10.10">
    <property type="entry name" value="Winged helix-like DNA-binding domain superfamily/Winged helix DNA-binding domain"/>
    <property type="match status" value="1"/>
</dbReference>
<evidence type="ECO:0000313" key="6">
    <source>
        <dbReference type="EMBL" id="RSI12170.1"/>
    </source>
</evidence>
<dbReference type="PANTHER" id="PTHR44688:SF16">
    <property type="entry name" value="DNA-BINDING TRANSCRIPTIONAL ACTIVATOR DEVR_DOSR"/>
    <property type="match status" value="1"/>
</dbReference>
<dbReference type="GO" id="GO:0006355">
    <property type="term" value="P:regulation of DNA-templated transcription"/>
    <property type="evidence" value="ECO:0007669"/>
    <property type="project" value="InterPro"/>
</dbReference>
<feature type="transmembrane region" description="Helical" evidence="4">
    <location>
        <begin position="132"/>
        <end position="151"/>
    </location>
</feature>
<feature type="transmembrane region" description="Helical" evidence="4">
    <location>
        <begin position="6"/>
        <end position="26"/>
    </location>
</feature>
<feature type="transmembrane region" description="Helical" evidence="4">
    <location>
        <begin position="38"/>
        <end position="59"/>
    </location>
</feature>
<feature type="transmembrane region" description="Helical" evidence="4">
    <location>
        <begin position="171"/>
        <end position="191"/>
    </location>
</feature>
<keyword evidence="1" id="KW-0805">Transcription regulation</keyword>
<feature type="transmembrane region" description="Helical" evidence="4">
    <location>
        <begin position="79"/>
        <end position="97"/>
    </location>
</feature>
<evidence type="ECO:0000256" key="4">
    <source>
        <dbReference type="SAM" id="Phobius"/>
    </source>
</evidence>
<dbReference type="PRINTS" id="PR00038">
    <property type="entry name" value="HTHLUXR"/>
</dbReference>
<keyword evidence="2" id="KW-0238">DNA-binding</keyword>